<dbReference type="InterPro" id="IPR001199">
    <property type="entry name" value="Cyt_B5-like_heme/steroid-bd"/>
</dbReference>
<dbReference type="RefSeq" id="XP_059601822.1">
    <property type="nucleotide sequence ID" value="XM_059750758.1"/>
</dbReference>
<dbReference type="SMR" id="A0AAJ8DZV2"/>
<accession>A0AAJ8DZV2</accession>
<dbReference type="VEuPathDB" id="FungiDB:An12g02690"/>
<feature type="domain" description="Cytochrome b5 heme-binding" evidence="1">
    <location>
        <begin position="114"/>
        <end position="149"/>
    </location>
</feature>
<dbReference type="Pfam" id="PF00173">
    <property type="entry name" value="Cyt-b5"/>
    <property type="match status" value="1"/>
</dbReference>
<dbReference type="InterPro" id="IPR036400">
    <property type="entry name" value="Cyt_B5-like_heme/steroid_sf"/>
</dbReference>
<proteinExistence type="predicted"/>
<dbReference type="SUPFAM" id="SSF55856">
    <property type="entry name" value="Cytochrome b5-like heme/steroid binding domain"/>
    <property type="match status" value="1"/>
</dbReference>
<gene>
    <name evidence="2" type="ORF">An12g02690</name>
</gene>
<protein>
    <recommendedName>
        <fullName evidence="1">Cytochrome b5 heme-binding domain-containing protein</fullName>
    </recommendedName>
</protein>
<evidence type="ECO:0000259" key="1">
    <source>
        <dbReference type="Pfam" id="PF00173"/>
    </source>
</evidence>
<evidence type="ECO:0000313" key="2">
    <source>
        <dbReference type="RefSeq" id="XP_059601822.1"/>
    </source>
</evidence>
<reference evidence="2" key="1">
    <citation type="submission" date="2025-02" db="EMBL/GenBank/DDBJ databases">
        <authorList>
            <consortium name="NCBI Genome Project"/>
        </authorList>
    </citation>
    <scope>NUCLEOTIDE SEQUENCE</scope>
</reference>
<sequence length="153" mass="17607">MAPPMQAVFVRFWDHQITFLGNPVAHPFWAGSQPYSGVTARNVPFRSLSFSGKPTLIFIKRFLRIIGIDSKGLVWNLKSTSSHEILREQGFHKISQHHEDPKRAHLNRIYWVEFMHKAKDDCFLVCIDGIVYDVSKFTHKHPGDPDIIRGLLA</sequence>
<dbReference type="Gene3D" id="3.10.120.10">
    <property type="entry name" value="Cytochrome b5-like heme/steroid binding domain"/>
    <property type="match status" value="1"/>
</dbReference>
<organism evidence="2">
    <name type="scientific">Aspergillus niger</name>
    <dbReference type="NCBI Taxonomy" id="5061"/>
    <lineage>
        <taxon>Eukaryota</taxon>
        <taxon>Fungi</taxon>
        <taxon>Dikarya</taxon>
        <taxon>Ascomycota</taxon>
        <taxon>Pezizomycotina</taxon>
        <taxon>Eurotiomycetes</taxon>
        <taxon>Eurotiomycetidae</taxon>
        <taxon>Eurotiales</taxon>
        <taxon>Aspergillaceae</taxon>
        <taxon>Aspergillus</taxon>
        <taxon>Aspergillus subgen. Circumdati</taxon>
    </lineage>
</organism>
<reference evidence="2" key="2">
    <citation type="submission" date="2025-08" db="UniProtKB">
        <authorList>
            <consortium name="RefSeq"/>
        </authorList>
    </citation>
    <scope>IDENTIFICATION</scope>
</reference>
<dbReference type="KEGG" id="ang:An12g02690"/>
<name>A0AAJ8DZV2_ASPNG</name>
<dbReference type="AlphaFoldDB" id="A0AAJ8DZV2"/>
<dbReference type="GeneID" id="84592505"/>